<dbReference type="SMART" id="SM00751">
    <property type="entry name" value="BSD"/>
    <property type="match status" value="1"/>
</dbReference>
<evidence type="ECO:0000259" key="1">
    <source>
        <dbReference type="PROSITE" id="PS50858"/>
    </source>
</evidence>
<comment type="caution">
    <text evidence="2">The sequence shown here is derived from an EMBL/GenBank/DDBJ whole genome shotgun (WGS) entry which is preliminary data.</text>
</comment>
<accession>A0A835HIF6</accession>
<dbReference type="EMBL" id="JADFTS010000007">
    <property type="protein sequence ID" value="KAF9598892.1"/>
    <property type="molecule type" value="Genomic_DNA"/>
</dbReference>
<proteinExistence type="predicted"/>
<dbReference type="InterPro" id="IPR005607">
    <property type="entry name" value="BSD_dom"/>
</dbReference>
<dbReference type="AlphaFoldDB" id="A0A835HIF6"/>
<dbReference type="Pfam" id="PF03909">
    <property type="entry name" value="BSD"/>
    <property type="match status" value="1"/>
</dbReference>
<dbReference type="PROSITE" id="PS50858">
    <property type="entry name" value="BSD"/>
    <property type="match status" value="1"/>
</dbReference>
<feature type="domain" description="BSD" evidence="1">
    <location>
        <begin position="18"/>
        <end position="70"/>
    </location>
</feature>
<name>A0A835HIF6_9MAGN</name>
<organism evidence="2 3">
    <name type="scientific">Coptis chinensis</name>
    <dbReference type="NCBI Taxonomy" id="261450"/>
    <lineage>
        <taxon>Eukaryota</taxon>
        <taxon>Viridiplantae</taxon>
        <taxon>Streptophyta</taxon>
        <taxon>Embryophyta</taxon>
        <taxon>Tracheophyta</taxon>
        <taxon>Spermatophyta</taxon>
        <taxon>Magnoliopsida</taxon>
        <taxon>Ranunculales</taxon>
        <taxon>Ranunculaceae</taxon>
        <taxon>Coptidoideae</taxon>
        <taxon>Coptis</taxon>
    </lineage>
</organism>
<dbReference type="InterPro" id="IPR035925">
    <property type="entry name" value="BSD_dom_sf"/>
</dbReference>
<keyword evidence="3" id="KW-1185">Reference proteome</keyword>
<dbReference type="InterPro" id="IPR027079">
    <property type="entry name" value="Tfb1/GTF2H1"/>
</dbReference>
<evidence type="ECO:0000313" key="2">
    <source>
        <dbReference type="EMBL" id="KAF9598892.1"/>
    </source>
</evidence>
<reference evidence="2 3" key="1">
    <citation type="submission" date="2020-10" db="EMBL/GenBank/DDBJ databases">
        <title>The Coptis chinensis genome and diversification of protoberbering-type alkaloids.</title>
        <authorList>
            <person name="Wang B."/>
            <person name="Shu S."/>
            <person name="Song C."/>
            <person name="Liu Y."/>
        </authorList>
    </citation>
    <scope>NUCLEOTIDE SEQUENCE [LARGE SCALE GENOMIC DNA]</scope>
    <source>
        <strain evidence="2">HL-2020</strain>
        <tissue evidence="2">Leaf</tissue>
    </source>
</reference>
<dbReference type="GO" id="GO:0006289">
    <property type="term" value="P:nucleotide-excision repair"/>
    <property type="evidence" value="ECO:0007669"/>
    <property type="project" value="InterPro"/>
</dbReference>
<dbReference type="Gene3D" id="1.10.3970.10">
    <property type="entry name" value="BSD domain"/>
    <property type="match status" value="1"/>
</dbReference>
<dbReference type="PANTHER" id="PTHR12856">
    <property type="entry name" value="TRANSCRIPTION INITIATION FACTOR IIH-RELATED"/>
    <property type="match status" value="1"/>
</dbReference>
<dbReference type="OrthoDB" id="360521at2759"/>
<gene>
    <name evidence="2" type="ORF">IFM89_032746</name>
</gene>
<dbReference type="SUPFAM" id="SSF140383">
    <property type="entry name" value="BSD domain-like"/>
    <property type="match status" value="1"/>
</dbReference>
<sequence>MGFKSAMIADVRPLTDGRSNKVTFNLTPEIIHKIFAEKPTVHKAYLNFVPRKMSKMDFWTKYCRAEYLLRTRNVVAIATEAAEDEELVVFLKHDEILANEARWKLRRVDPTLDMEADQEYDEYKRTLSQNLNRHAAVVLEGRALDVALGDTRTVAEALSRSKQAELAENLDKNVARASCLMIMILVKEHWSSLFAGTARKKYMVQRNLRTFFCTKGF</sequence>
<evidence type="ECO:0000313" key="3">
    <source>
        <dbReference type="Proteomes" id="UP000631114"/>
    </source>
</evidence>
<dbReference type="GO" id="GO:0000439">
    <property type="term" value="C:transcription factor TFIIH core complex"/>
    <property type="evidence" value="ECO:0007669"/>
    <property type="project" value="InterPro"/>
</dbReference>
<dbReference type="Proteomes" id="UP000631114">
    <property type="component" value="Unassembled WGS sequence"/>
</dbReference>
<dbReference type="GO" id="GO:0006351">
    <property type="term" value="P:DNA-templated transcription"/>
    <property type="evidence" value="ECO:0007669"/>
    <property type="project" value="InterPro"/>
</dbReference>
<protein>
    <recommendedName>
        <fullName evidence="1">BSD domain-containing protein</fullName>
    </recommendedName>
</protein>